<dbReference type="PANTHER" id="PTHR11736:SF84">
    <property type="entry name" value="MELANOMA-ASSOCIATED ANTIGEN C2"/>
    <property type="match status" value="1"/>
</dbReference>
<dbReference type="PROSITE" id="PS50838">
    <property type="entry name" value="MAGE"/>
    <property type="match status" value="1"/>
</dbReference>
<name>A0A7J7EGP2_DICBM</name>
<feature type="domain" description="MAGE" evidence="2">
    <location>
        <begin position="111"/>
        <end position="204"/>
    </location>
</feature>
<dbReference type="InterPro" id="IPR041898">
    <property type="entry name" value="MAGE_WH1"/>
</dbReference>
<comment type="caution">
    <text evidence="3">The sequence shown here is derived from an EMBL/GenBank/DDBJ whole genome shotgun (WGS) entry which is preliminary data.</text>
</comment>
<feature type="compositionally biased region" description="Acidic residues" evidence="1">
    <location>
        <begin position="35"/>
        <end position="56"/>
    </location>
</feature>
<dbReference type="SMART" id="SM01373">
    <property type="entry name" value="MAGE"/>
    <property type="match status" value="1"/>
</dbReference>
<dbReference type="EMBL" id="JACDTQ010003114">
    <property type="protein sequence ID" value="KAF5914784.1"/>
    <property type="molecule type" value="Genomic_DNA"/>
</dbReference>
<accession>A0A7J7EGP2</accession>
<dbReference type="AlphaFoldDB" id="A0A7J7EGP2"/>
<dbReference type="FunFam" id="1.10.10.1200:FF:000007">
    <property type="entry name" value="Melanoma-associated antigen C2"/>
    <property type="match status" value="1"/>
</dbReference>
<dbReference type="InterPro" id="IPR002190">
    <property type="entry name" value="MHD_dom"/>
</dbReference>
<dbReference type="Proteomes" id="UP000551758">
    <property type="component" value="Unassembled WGS sequence"/>
</dbReference>
<evidence type="ECO:0000256" key="1">
    <source>
        <dbReference type="SAM" id="MobiDB-lite"/>
    </source>
</evidence>
<protein>
    <recommendedName>
        <fullName evidence="2">MAGE domain-containing protein</fullName>
    </recommendedName>
</protein>
<organism evidence="3 4">
    <name type="scientific">Diceros bicornis minor</name>
    <name type="common">South-central black rhinoceros</name>
    <dbReference type="NCBI Taxonomy" id="77932"/>
    <lineage>
        <taxon>Eukaryota</taxon>
        <taxon>Metazoa</taxon>
        <taxon>Chordata</taxon>
        <taxon>Craniata</taxon>
        <taxon>Vertebrata</taxon>
        <taxon>Euteleostomi</taxon>
        <taxon>Mammalia</taxon>
        <taxon>Eutheria</taxon>
        <taxon>Laurasiatheria</taxon>
        <taxon>Perissodactyla</taxon>
        <taxon>Rhinocerotidae</taxon>
        <taxon>Diceros</taxon>
    </lineage>
</organism>
<dbReference type="Gene3D" id="1.10.10.1200">
    <property type="entry name" value="MAGE homology domain, winged helix WH1 motif"/>
    <property type="match status" value="1"/>
</dbReference>
<feature type="compositionally biased region" description="Polar residues" evidence="1">
    <location>
        <begin position="95"/>
        <end position="104"/>
    </location>
</feature>
<dbReference type="GO" id="GO:0005634">
    <property type="term" value="C:nucleus"/>
    <property type="evidence" value="ECO:0007669"/>
    <property type="project" value="TreeGrafter"/>
</dbReference>
<reference evidence="3 4" key="1">
    <citation type="journal article" date="2020" name="Mol. Biol. Evol.">
        <title>Interspecific Gene Flow and the Evolution of Specialization in Black and White Rhinoceros.</title>
        <authorList>
            <person name="Moodley Y."/>
            <person name="Westbury M.V."/>
            <person name="Russo I.M."/>
            <person name="Gopalakrishnan S."/>
            <person name="Rakotoarivelo A."/>
            <person name="Olsen R.A."/>
            <person name="Prost S."/>
            <person name="Tunstall T."/>
            <person name="Ryder O.A."/>
            <person name="Dalen L."/>
            <person name="Bruford M.W."/>
        </authorList>
    </citation>
    <scope>NUCLEOTIDE SEQUENCE [LARGE SCALE GENOMIC DNA]</scope>
    <source>
        <strain evidence="3">SBR-YM</strain>
        <tissue evidence="3">Skin</tissue>
    </source>
</reference>
<sequence length="215" mass="23675">MGFSPCVSSGRCPAGVARLSQGGEGLGLSVKAGITEEEEEEEGEEEGEEGEEEGEEPAAVMLSPPQNPQSSCSFSSILWSTSDEGFSSQEEEDTSSPQTSTDTESLPRDWLDQKVSDLVHFMILKYRLKEPITKAEMLKIVIKRYKKRFSLIFKKASKCLEVISGLDVKEVDPTIHSYVLVNSLDLTHDEMLSDNQSMPKNGLLGCDLHRGQLCP</sequence>
<dbReference type="GO" id="GO:0000122">
    <property type="term" value="P:negative regulation of transcription by RNA polymerase II"/>
    <property type="evidence" value="ECO:0007669"/>
    <property type="project" value="TreeGrafter"/>
</dbReference>
<evidence type="ECO:0000313" key="3">
    <source>
        <dbReference type="EMBL" id="KAF5914784.1"/>
    </source>
</evidence>
<evidence type="ECO:0000259" key="2">
    <source>
        <dbReference type="PROSITE" id="PS50838"/>
    </source>
</evidence>
<feature type="compositionally biased region" description="Polar residues" evidence="1">
    <location>
        <begin position="68"/>
        <end position="88"/>
    </location>
</feature>
<evidence type="ECO:0000313" key="4">
    <source>
        <dbReference type="Proteomes" id="UP000551758"/>
    </source>
</evidence>
<dbReference type="InterPro" id="IPR037445">
    <property type="entry name" value="MAGE"/>
</dbReference>
<dbReference type="PANTHER" id="PTHR11736">
    <property type="entry name" value="MELANOMA-ASSOCIATED ANTIGEN MAGE ANTIGEN"/>
    <property type="match status" value="1"/>
</dbReference>
<gene>
    <name evidence="3" type="ORF">HPG69_008262</name>
</gene>
<keyword evidence="4" id="KW-1185">Reference proteome</keyword>
<feature type="region of interest" description="Disordered" evidence="1">
    <location>
        <begin position="1"/>
        <end position="108"/>
    </location>
</feature>
<proteinExistence type="predicted"/>